<feature type="compositionally biased region" description="Basic and acidic residues" evidence="1">
    <location>
        <begin position="107"/>
        <end position="117"/>
    </location>
</feature>
<feature type="region of interest" description="Disordered" evidence="1">
    <location>
        <begin position="96"/>
        <end position="117"/>
    </location>
</feature>
<reference evidence="3 4" key="1">
    <citation type="journal article" date="2015" name="Proc. Natl. Acad. Sci. U.S.A.">
        <title>Expanded metabolic versatility of ubiquitous nitrite-oxidizing bacteria from the genus Nitrospira.</title>
        <authorList>
            <person name="Koch H."/>
            <person name="Lucker S."/>
            <person name="Albertsen M."/>
            <person name="Kitzinger K."/>
            <person name="Herbold C."/>
            <person name="Spieck E."/>
            <person name="Nielsen P.H."/>
            <person name="Wagner M."/>
            <person name="Daims H."/>
        </authorList>
    </citation>
    <scope>NUCLEOTIDE SEQUENCE [LARGE SCALE GENOMIC DNA]</scope>
    <source>
        <strain evidence="3 4">NSP M-1</strain>
    </source>
</reference>
<evidence type="ECO:0000259" key="2">
    <source>
        <dbReference type="SMART" id="SM00834"/>
    </source>
</evidence>
<dbReference type="PATRIC" id="fig|42253.5.peg.945"/>
<dbReference type="STRING" id="42253.NITMOv2_0963"/>
<dbReference type="KEGG" id="nmv:NITMOv2_0963"/>
<dbReference type="NCBIfam" id="TIGR02605">
    <property type="entry name" value="CxxC_CxxC_SSSS"/>
    <property type="match status" value="1"/>
</dbReference>
<keyword evidence="4" id="KW-1185">Reference proteome</keyword>
<organism evidence="3 4">
    <name type="scientific">Nitrospira moscoviensis</name>
    <dbReference type="NCBI Taxonomy" id="42253"/>
    <lineage>
        <taxon>Bacteria</taxon>
        <taxon>Pseudomonadati</taxon>
        <taxon>Nitrospirota</taxon>
        <taxon>Nitrospiria</taxon>
        <taxon>Nitrospirales</taxon>
        <taxon>Nitrospiraceae</taxon>
        <taxon>Nitrospira</taxon>
    </lineage>
</organism>
<proteinExistence type="predicted"/>
<evidence type="ECO:0000313" key="4">
    <source>
        <dbReference type="Proteomes" id="UP000069205"/>
    </source>
</evidence>
<dbReference type="PANTHER" id="PTHR34404">
    <property type="entry name" value="REGULATORY PROTEIN, FMDB FAMILY"/>
    <property type="match status" value="1"/>
</dbReference>
<dbReference type="EMBL" id="CP011801">
    <property type="protein sequence ID" value="ALA57395.1"/>
    <property type="molecule type" value="Genomic_DNA"/>
</dbReference>
<dbReference type="Proteomes" id="UP000069205">
    <property type="component" value="Chromosome"/>
</dbReference>
<sequence>MPIYEYLCQDCRKRSAILVISHRNASVAACRHCGSQKMERLMSRFAAPKSEEARLESLADPSHIGDIDENDPHSVARFMKKMGDEMGEDLGDDMEAMMEQAGDGAEDGERTAGTDGL</sequence>
<gene>
    <name evidence="3" type="ORF">NITMOv2_0963</name>
</gene>
<dbReference type="OrthoDB" id="9806664at2"/>
<dbReference type="PANTHER" id="PTHR34404:SF3">
    <property type="entry name" value="REGULATORY PROTEIN, FMDB FAMILY"/>
    <property type="match status" value="1"/>
</dbReference>
<feature type="domain" description="Putative regulatory protein FmdB zinc ribbon" evidence="2">
    <location>
        <begin position="1"/>
        <end position="43"/>
    </location>
</feature>
<dbReference type="SMART" id="SM00834">
    <property type="entry name" value="CxxC_CXXC_SSSS"/>
    <property type="match status" value="1"/>
</dbReference>
<dbReference type="InterPro" id="IPR013429">
    <property type="entry name" value="Regulatory_FmdB_Zinc_ribbon"/>
</dbReference>
<evidence type="ECO:0000313" key="3">
    <source>
        <dbReference type="EMBL" id="ALA57395.1"/>
    </source>
</evidence>
<dbReference type="RefSeq" id="WP_053378739.1">
    <property type="nucleotide sequence ID" value="NZ_CP011801.1"/>
</dbReference>
<dbReference type="AlphaFoldDB" id="A0A0K2G8X6"/>
<protein>
    <submittedName>
        <fullName evidence="3">Putative Regulatory protein, FmdB family</fullName>
    </submittedName>
</protein>
<evidence type="ECO:0000256" key="1">
    <source>
        <dbReference type="SAM" id="MobiDB-lite"/>
    </source>
</evidence>
<name>A0A0K2G8X6_NITMO</name>
<accession>A0A0K2G8X6</accession>
<dbReference type="Pfam" id="PF09723">
    <property type="entry name" value="Zn_ribbon_8"/>
    <property type="match status" value="1"/>
</dbReference>